<dbReference type="EMBL" id="WBMT01000029">
    <property type="protein sequence ID" value="KAB2340589.1"/>
    <property type="molecule type" value="Genomic_DNA"/>
</dbReference>
<keyword evidence="2" id="KW-1185">Reference proteome</keyword>
<sequence length="180" mass="20225">MFTSKGRYDPIDACTLLPSTETLAPLVRNGAQESGDSRPKTFLDLGDQGNMTSQCKWSSVPPKQDRPFRTVRIHAKTMTNDGRRSAEKEADHDLDLWHRNNGRNRARPVTVAERAYATTDKTVISIFVVTEIYDLHVKFRDSNVLVDVSARTHTPPGDKERALVLGLARDVAERLRTHAN</sequence>
<dbReference type="OrthoDB" id="3479620at2"/>
<comment type="caution">
    <text evidence="1">The sequence shown here is derived from an EMBL/GenBank/DDBJ whole genome shotgun (WGS) entry which is preliminary data.</text>
</comment>
<name>A0A6H9YIP1_9ACTN</name>
<organism evidence="1 2">
    <name type="scientific">Actinomadura rudentiformis</name>
    <dbReference type="NCBI Taxonomy" id="359158"/>
    <lineage>
        <taxon>Bacteria</taxon>
        <taxon>Bacillati</taxon>
        <taxon>Actinomycetota</taxon>
        <taxon>Actinomycetes</taxon>
        <taxon>Streptosporangiales</taxon>
        <taxon>Thermomonosporaceae</taxon>
        <taxon>Actinomadura</taxon>
    </lineage>
</organism>
<accession>A0A6H9YIP1</accession>
<gene>
    <name evidence="1" type="ORF">F8566_44505</name>
</gene>
<evidence type="ECO:0000313" key="1">
    <source>
        <dbReference type="EMBL" id="KAB2340589.1"/>
    </source>
</evidence>
<reference evidence="1 2" key="1">
    <citation type="submission" date="2019-09" db="EMBL/GenBank/DDBJ databases">
        <title>Actinomadura physcomitrii sp. nov., a novel actinomycete isolated from moss [Physcomitrium sphaericum (Ludw) Fuernr].</title>
        <authorList>
            <person name="Zhuang X."/>
            <person name="Liu C."/>
        </authorList>
    </citation>
    <scope>NUCLEOTIDE SEQUENCE [LARGE SCALE GENOMIC DNA]</scope>
    <source>
        <strain evidence="1 2">HMC1</strain>
    </source>
</reference>
<evidence type="ECO:0000313" key="2">
    <source>
        <dbReference type="Proteomes" id="UP000468735"/>
    </source>
</evidence>
<dbReference type="Proteomes" id="UP000468735">
    <property type="component" value="Unassembled WGS sequence"/>
</dbReference>
<dbReference type="AlphaFoldDB" id="A0A6H9YIP1"/>
<dbReference type="RefSeq" id="WP_151569547.1">
    <property type="nucleotide sequence ID" value="NZ_WBMT01000029.1"/>
</dbReference>
<protein>
    <submittedName>
        <fullName evidence="1">Uncharacterized protein</fullName>
    </submittedName>
</protein>
<proteinExistence type="predicted"/>